<protein>
    <submittedName>
        <fullName evidence="1">Uncharacterized protein</fullName>
    </submittedName>
</protein>
<proteinExistence type="predicted"/>
<accession>A0ACB9M987</accession>
<organism evidence="1 2">
    <name type="scientific">Melastoma candidum</name>
    <dbReference type="NCBI Taxonomy" id="119954"/>
    <lineage>
        <taxon>Eukaryota</taxon>
        <taxon>Viridiplantae</taxon>
        <taxon>Streptophyta</taxon>
        <taxon>Embryophyta</taxon>
        <taxon>Tracheophyta</taxon>
        <taxon>Spermatophyta</taxon>
        <taxon>Magnoliopsida</taxon>
        <taxon>eudicotyledons</taxon>
        <taxon>Gunneridae</taxon>
        <taxon>Pentapetalae</taxon>
        <taxon>rosids</taxon>
        <taxon>malvids</taxon>
        <taxon>Myrtales</taxon>
        <taxon>Melastomataceae</taxon>
        <taxon>Melastomatoideae</taxon>
        <taxon>Melastomateae</taxon>
        <taxon>Melastoma</taxon>
    </lineage>
</organism>
<reference evidence="2" key="1">
    <citation type="journal article" date="2023" name="Front. Plant Sci.">
        <title>Chromosomal-level genome assembly of Melastoma candidum provides insights into trichome evolution.</title>
        <authorList>
            <person name="Zhong Y."/>
            <person name="Wu W."/>
            <person name="Sun C."/>
            <person name="Zou P."/>
            <person name="Liu Y."/>
            <person name="Dai S."/>
            <person name="Zhou R."/>
        </authorList>
    </citation>
    <scope>NUCLEOTIDE SEQUENCE [LARGE SCALE GENOMIC DNA]</scope>
</reference>
<keyword evidence="2" id="KW-1185">Reference proteome</keyword>
<dbReference type="EMBL" id="CM042889">
    <property type="protein sequence ID" value="KAI4320772.1"/>
    <property type="molecule type" value="Genomic_DNA"/>
</dbReference>
<evidence type="ECO:0000313" key="1">
    <source>
        <dbReference type="EMBL" id="KAI4320772.1"/>
    </source>
</evidence>
<gene>
    <name evidence="1" type="ORF">MLD38_034217</name>
</gene>
<dbReference type="Proteomes" id="UP001057402">
    <property type="component" value="Chromosome 10"/>
</dbReference>
<evidence type="ECO:0000313" key="2">
    <source>
        <dbReference type="Proteomes" id="UP001057402"/>
    </source>
</evidence>
<name>A0ACB9M987_9MYRT</name>
<sequence>MPDFDLPSFSLGLDSDPEGDPGLPPPCCVPEDVADQLAEDSGLEDEPTNEDAQPLFRRLRRGVLSHSVGARAAIAISSSPETGGGDADDDDDIEEFSSPEDSREDAKSSAHLRSASGGEKVPLCGRHTGSVSSSSRSTVTKEENPSTISGRRLVNRKSFVSPLRRFHLVDSDSDNSPTRSESPIVANGIFDMPREAARGANEHKASSSQLRRKGESSGTHGTEDLWKTFSPVEGFRISTPALDKVCEEYYQNKSQKFHVPASFGDDEWPNHTTTTQINESRPEGNFELPPAHHYFFHEDPNIRNLVRRRLPHFSPIGGVYSQENKQSTGSLIDYVHQFAHGESSRVASTAEQKTNLKKRSRARSRATHSKAKESQYSLGWVDLKTSGDIPMNAGKKRVQVTSKSTGHWYTAPGGRKVYVTGNGQELTGESAYRCYKKEKGTALKKPKRKGNPKKKGKV</sequence>
<comment type="caution">
    <text evidence="1">The sequence shown here is derived from an EMBL/GenBank/DDBJ whole genome shotgun (WGS) entry which is preliminary data.</text>
</comment>